<evidence type="ECO:0000313" key="5">
    <source>
        <dbReference type="Proteomes" id="UP000605986"/>
    </source>
</evidence>
<comment type="caution">
    <text evidence="4">The sequence shown here is derived from an EMBL/GenBank/DDBJ whole genome shotgun (WGS) entry which is preliminary data.</text>
</comment>
<dbReference type="PANTHER" id="PTHR31001">
    <property type="entry name" value="UNCHARACTERIZED TRANSCRIPTIONAL REGULATORY PROTEIN"/>
    <property type="match status" value="1"/>
</dbReference>
<dbReference type="AlphaFoldDB" id="A0A8H4KNX3"/>
<dbReference type="GO" id="GO:0005634">
    <property type="term" value="C:nucleus"/>
    <property type="evidence" value="ECO:0007669"/>
    <property type="project" value="UniProtKB-SubCell"/>
</dbReference>
<evidence type="ECO:0000256" key="1">
    <source>
        <dbReference type="ARBA" id="ARBA00004123"/>
    </source>
</evidence>
<dbReference type="SMART" id="SM00906">
    <property type="entry name" value="Fungal_trans"/>
    <property type="match status" value="1"/>
</dbReference>
<dbReference type="Pfam" id="PF04082">
    <property type="entry name" value="Fungal_trans"/>
    <property type="match status" value="1"/>
</dbReference>
<protein>
    <submittedName>
        <fullName evidence="4">Putative transcriptional regulatory protein C1F7.11c</fullName>
    </submittedName>
</protein>
<evidence type="ECO:0000256" key="2">
    <source>
        <dbReference type="ARBA" id="ARBA00023242"/>
    </source>
</evidence>
<proteinExistence type="predicted"/>
<evidence type="ECO:0000313" key="4">
    <source>
        <dbReference type="EMBL" id="KAF4453560.1"/>
    </source>
</evidence>
<gene>
    <name evidence="4" type="ORF">F53441_3806</name>
</gene>
<organism evidence="4 5">
    <name type="scientific">Fusarium austroafricanum</name>
    <dbReference type="NCBI Taxonomy" id="2364996"/>
    <lineage>
        <taxon>Eukaryota</taxon>
        <taxon>Fungi</taxon>
        <taxon>Dikarya</taxon>
        <taxon>Ascomycota</taxon>
        <taxon>Pezizomycotina</taxon>
        <taxon>Sordariomycetes</taxon>
        <taxon>Hypocreomycetidae</taxon>
        <taxon>Hypocreales</taxon>
        <taxon>Nectriaceae</taxon>
        <taxon>Fusarium</taxon>
        <taxon>Fusarium concolor species complex</taxon>
    </lineage>
</organism>
<dbReference type="GO" id="GO:0006351">
    <property type="term" value="P:DNA-templated transcription"/>
    <property type="evidence" value="ECO:0007669"/>
    <property type="project" value="InterPro"/>
</dbReference>
<dbReference type="CDD" id="cd12148">
    <property type="entry name" value="fungal_TF_MHR"/>
    <property type="match status" value="1"/>
</dbReference>
<keyword evidence="5" id="KW-1185">Reference proteome</keyword>
<evidence type="ECO:0000259" key="3">
    <source>
        <dbReference type="SMART" id="SM00906"/>
    </source>
</evidence>
<dbReference type="InterPro" id="IPR050613">
    <property type="entry name" value="Sec_Metabolite_Reg"/>
</dbReference>
<accession>A0A8H4KNX3</accession>
<dbReference type="EMBL" id="JAADJG010000146">
    <property type="protein sequence ID" value="KAF4453560.1"/>
    <property type="molecule type" value="Genomic_DNA"/>
</dbReference>
<dbReference type="PANTHER" id="PTHR31001:SF49">
    <property type="entry name" value="ZN(II)2CYS6 TRANSCRIPTION FACTOR (EUROFUNG)"/>
    <property type="match status" value="1"/>
</dbReference>
<dbReference type="OrthoDB" id="4934715at2759"/>
<feature type="domain" description="Xylanolytic transcriptional activator regulatory" evidence="3">
    <location>
        <begin position="71"/>
        <end position="145"/>
    </location>
</feature>
<dbReference type="GO" id="GO:0008270">
    <property type="term" value="F:zinc ion binding"/>
    <property type="evidence" value="ECO:0007669"/>
    <property type="project" value="InterPro"/>
</dbReference>
<name>A0A8H4KNX3_9HYPO</name>
<keyword evidence="2" id="KW-0539">Nucleus</keyword>
<sequence length="447" mass="49877">MSMSVSLQRREAGMHGLPATELQSTLETYRTLTIHCLVAGDYLRSSAHTVETLMLHFAIDQEADVDVYIGNWVLMGVIVRIAMRMGLHREPSHWPNIRPLQAELRRRTWTSLYSMDFFTSTQVGLPRLIKDTQCDTRPPSYLLDSDISFENDTLPPERSSSEPSMLAFNIHRHGVIKVAAEIYDTTEAGPPSPAVISSLETKLESVTNALPSWLRLKPLEEAIADNPTTILHRMMLDIITQKAIYLLHRHSFVKGPTEGESSRSYEVCIKAALAILEHQRRMNEETQPGGLMYNIRWRVTASLSHEFLQATMMLCFALSRYDTRRALHRRGDILQALIGAKDIWKARSDQSIEAQRAVKTISVMLEQDQKGSSSISPPSATAFSPLSASSVECQFRGFDNTFGQTMALDPSFFSVGDDTTALSKVMDQFMADTAATGLSSSPFGATN</sequence>
<dbReference type="GO" id="GO:0003677">
    <property type="term" value="F:DNA binding"/>
    <property type="evidence" value="ECO:0007669"/>
    <property type="project" value="InterPro"/>
</dbReference>
<dbReference type="InterPro" id="IPR007219">
    <property type="entry name" value="XnlR_reg_dom"/>
</dbReference>
<comment type="subcellular location">
    <subcellularLocation>
        <location evidence="1">Nucleus</location>
    </subcellularLocation>
</comment>
<dbReference type="Proteomes" id="UP000605986">
    <property type="component" value="Unassembled WGS sequence"/>
</dbReference>
<reference evidence="4" key="1">
    <citation type="submission" date="2020-01" db="EMBL/GenBank/DDBJ databases">
        <title>Identification and distribution of gene clusters putatively required for synthesis of sphingolipid metabolism inhibitors in phylogenetically diverse species of the filamentous fungus Fusarium.</title>
        <authorList>
            <person name="Kim H.-S."/>
            <person name="Busman M."/>
            <person name="Brown D.W."/>
            <person name="Divon H."/>
            <person name="Uhlig S."/>
            <person name="Proctor R.H."/>
        </authorList>
    </citation>
    <scope>NUCLEOTIDE SEQUENCE</scope>
    <source>
        <strain evidence="4">NRRL 53441</strain>
    </source>
</reference>